<dbReference type="Proteomes" id="UP000708148">
    <property type="component" value="Unassembled WGS sequence"/>
</dbReference>
<name>A0A8S1J4V7_9CHLO</name>
<dbReference type="OrthoDB" id="341421at2759"/>
<dbReference type="InterPro" id="IPR050600">
    <property type="entry name" value="SETD3_SETD6_MTase"/>
</dbReference>
<sequence>MLGRLRSPPGLHSGRPAIYGCVHQPKCPPRPSSTVNDAVSSARAASPSSDLFKWLQEAGTPVENIDIQSVRIGGKDIDKIVAARPISAGELAISVPERMVVTLDAVFEDEAIAELLTTNKLSELACLTLYLMYEKKEGKQSFWYPYIKELDRLRARGQSGVESPILWPQEEAERLLAGSTVLEAVMERKAGILDEYQECDTVWYLAGSLFNKYPYDIPTEAFSSKLFLQ</sequence>
<dbReference type="EMBL" id="CAJHUC010001839">
    <property type="protein sequence ID" value="CAD7702467.1"/>
    <property type="molecule type" value="Genomic_DNA"/>
</dbReference>
<dbReference type="InterPro" id="IPR046341">
    <property type="entry name" value="SET_dom_sf"/>
</dbReference>
<comment type="caution">
    <text evidence="1">The sequence shown here is derived from an EMBL/GenBank/DDBJ whole genome shotgun (WGS) entry which is preliminary data.</text>
</comment>
<keyword evidence="2" id="KW-1185">Reference proteome</keyword>
<evidence type="ECO:0000313" key="2">
    <source>
        <dbReference type="Proteomes" id="UP000708148"/>
    </source>
</evidence>
<protein>
    <submittedName>
        <fullName evidence="1">Uncharacterized protein</fullName>
    </submittedName>
</protein>
<dbReference type="SUPFAM" id="SSF82199">
    <property type="entry name" value="SET domain"/>
    <property type="match status" value="1"/>
</dbReference>
<dbReference type="AlphaFoldDB" id="A0A8S1J4V7"/>
<organism evidence="1 2">
    <name type="scientific">Ostreobium quekettii</name>
    <dbReference type="NCBI Taxonomy" id="121088"/>
    <lineage>
        <taxon>Eukaryota</taxon>
        <taxon>Viridiplantae</taxon>
        <taxon>Chlorophyta</taxon>
        <taxon>core chlorophytes</taxon>
        <taxon>Ulvophyceae</taxon>
        <taxon>TCBD clade</taxon>
        <taxon>Bryopsidales</taxon>
        <taxon>Ostreobineae</taxon>
        <taxon>Ostreobiaceae</taxon>
        <taxon>Ostreobium</taxon>
    </lineage>
</organism>
<dbReference type="GO" id="GO:0016279">
    <property type="term" value="F:protein-lysine N-methyltransferase activity"/>
    <property type="evidence" value="ECO:0007669"/>
    <property type="project" value="TreeGrafter"/>
</dbReference>
<reference evidence="1" key="1">
    <citation type="submission" date="2020-12" db="EMBL/GenBank/DDBJ databases">
        <authorList>
            <person name="Iha C."/>
        </authorList>
    </citation>
    <scope>NUCLEOTIDE SEQUENCE</scope>
</reference>
<evidence type="ECO:0000313" key="1">
    <source>
        <dbReference type="EMBL" id="CAD7702467.1"/>
    </source>
</evidence>
<dbReference type="PANTHER" id="PTHR13271:SF9">
    <property type="entry name" value="RUBISCO METHYLTRANSFERASE FAMILY PROTEIN"/>
    <property type="match status" value="1"/>
</dbReference>
<dbReference type="Gene3D" id="3.90.1410.10">
    <property type="entry name" value="set domain protein methyltransferase, domain 1"/>
    <property type="match status" value="1"/>
</dbReference>
<gene>
    <name evidence="1" type="ORF">OSTQU699_LOCUS7824</name>
</gene>
<feature type="non-terminal residue" evidence="1">
    <location>
        <position position="1"/>
    </location>
</feature>
<accession>A0A8S1J4V7</accession>
<proteinExistence type="predicted"/>
<dbReference type="PANTHER" id="PTHR13271">
    <property type="entry name" value="UNCHARACTERIZED PUTATIVE METHYLTRANSFERASE"/>
    <property type="match status" value="1"/>
</dbReference>